<dbReference type="SUPFAM" id="SSF88713">
    <property type="entry name" value="Glycoside hydrolase/deacetylase"/>
    <property type="match status" value="1"/>
</dbReference>
<gene>
    <name evidence="4" type="ORF">CE154_001180</name>
</gene>
<protein>
    <submittedName>
        <fullName evidence="4">Polysaccharide deacetylase family protein</fullName>
    </submittedName>
</protein>
<dbReference type="CDD" id="cd10918">
    <property type="entry name" value="CE4_NodB_like_5s_6s"/>
    <property type="match status" value="1"/>
</dbReference>
<evidence type="ECO:0000313" key="4">
    <source>
        <dbReference type="EMBL" id="RKJ98414.1"/>
    </source>
</evidence>
<dbReference type="PANTHER" id="PTHR34216:SF3">
    <property type="entry name" value="POLY-BETA-1,6-N-ACETYL-D-GLUCOSAMINE N-DEACETYLASE"/>
    <property type="match status" value="1"/>
</dbReference>
<sequence length="320" mass="36127">MISRLVLQSLSKDKLSVFLFHKVPQQCDPLVPADVSMARFEHLLDHTFSQLQVLPLEEAITRLQTGRLPRRAACITFDDGYPDWLAGVAPALCRRNLHATFFITSGQFDGIPLWHERILAALRRLPGPLLDLGIPFLPAQPVVTMDDRRRQVQRLEQELKYLTLHRREQILQQLEAAAGVQAADVPVMSENQLRNLHSQGFDIGAHTALHPILDYCNAEEAEREIGGAREHLQAIVGGPVNGFAYPNGRPYADFSRLHVDAVKRAGYRYAVTTHWGVADACTSPFQIPRFTPWAEHDWHVTYQLVRNLMTEPMQVPEAAV</sequence>
<evidence type="ECO:0000256" key="2">
    <source>
        <dbReference type="ARBA" id="ARBA00022729"/>
    </source>
</evidence>
<dbReference type="EMBL" id="NKDB02000001">
    <property type="protein sequence ID" value="RKJ98414.1"/>
    <property type="molecule type" value="Genomic_DNA"/>
</dbReference>
<name>A0A420KEP2_9BURK</name>
<dbReference type="RefSeq" id="WP_094434441.1">
    <property type="nucleotide sequence ID" value="NZ_NKDB02000001.1"/>
</dbReference>
<dbReference type="GO" id="GO:0005975">
    <property type="term" value="P:carbohydrate metabolic process"/>
    <property type="evidence" value="ECO:0007669"/>
    <property type="project" value="InterPro"/>
</dbReference>
<comment type="subcellular location">
    <subcellularLocation>
        <location evidence="1">Secreted</location>
    </subcellularLocation>
</comment>
<dbReference type="InterPro" id="IPR011330">
    <property type="entry name" value="Glyco_hydro/deAcase_b/a-brl"/>
</dbReference>
<feature type="domain" description="NodB homology" evidence="3">
    <location>
        <begin position="71"/>
        <end position="320"/>
    </location>
</feature>
<dbReference type="Gene3D" id="3.20.20.370">
    <property type="entry name" value="Glycoside hydrolase/deacetylase"/>
    <property type="match status" value="1"/>
</dbReference>
<dbReference type="PROSITE" id="PS51677">
    <property type="entry name" value="NODB"/>
    <property type="match status" value="1"/>
</dbReference>
<accession>A0A420KEP2</accession>
<dbReference type="PANTHER" id="PTHR34216">
    <property type="match status" value="1"/>
</dbReference>
<evidence type="ECO:0000259" key="3">
    <source>
        <dbReference type="PROSITE" id="PS51677"/>
    </source>
</evidence>
<dbReference type="Pfam" id="PF01522">
    <property type="entry name" value="Polysacc_deac_1"/>
    <property type="match status" value="2"/>
</dbReference>
<dbReference type="AlphaFoldDB" id="A0A420KEP2"/>
<dbReference type="InterPro" id="IPR002509">
    <property type="entry name" value="NODB_dom"/>
</dbReference>
<evidence type="ECO:0000256" key="1">
    <source>
        <dbReference type="ARBA" id="ARBA00004613"/>
    </source>
</evidence>
<proteinExistence type="predicted"/>
<dbReference type="InterPro" id="IPR051398">
    <property type="entry name" value="Polysacch_Deacetylase"/>
</dbReference>
<organism evidence="4 5">
    <name type="scientific">Alicycliphilus denitrificans</name>
    <dbReference type="NCBI Taxonomy" id="179636"/>
    <lineage>
        <taxon>Bacteria</taxon>
        <taxon>Pseudomonadati</taxon>
        <taxon>Pseudomonadota</taxon>
        <taxon>Betaproteobacteria</taxon>
        <taxon>Burkholderiales</taxon>
        <taxon>Comamonadaceae</taxon>
        <taxon>Alicycliphilus</taxon>
    </lineage>
</organism>
<dbReference type="Proteomes" id="UP000216225">
    <property type="component" value="Unassembled WGS sequence"/>
</dbReference>
<evidence type="ECO:0000313" key="5">
    <source>
        <dbReference type="Proteomes" id="UP000216225"/>
    </source>
</evidence>
<reference evidence="4 5" key="1">
    <citation type="submission" date="2018-09" db="EMBL/GenBank/DDBJ databases">
        <title>Genome comparison of Alicycliphilus sp. BQ1, a polyurethanolytic bacterium, with its closest phylogenetic relatives Alicycliphilus denitrificans BC and K601, unable to attack polyurethane.</title>
        <authorList>
            <person name="Loza-Tavera H."/>
            <person name="Lozano L."/>
            <person name="Cevallos M."/>
            <person name="Maya-Lucas O."/>
            <person name="Garcia-Mena J."/>
            <person name="Hernandez J."/>
        </authorList>
    </citation>
    <scope>NUCLEOTIDE SEQUENCE [LARGE SCALE GENOMIC DNA]</scope>
    <source>
        <strain evidence="4 5">BQ1</strain>
    </source>
</reference>
<dbReference type="GO" id="GO:0016810">
    <property type="term" value="F:hydrolase activity, acting on carbon-nitrogen (but not peptide) bonds"/>
    <property type="evidence" value="ECO:0007669"/>
    <property type="project" value="InterPro"/>
</dbReference>
<comment type="caution">
    <text evidence="4">The sequence shown here is derived from an EMBL/GenBank/DDBJ whole genome shotgun (WGS) entry which is preliminary data.</text>
</comment>
<keyword evidence="2" id="KW-0732">Signal</keyword>
<dbReference type="GO" id="GO:0005576">
    <property type="term" value="C:extracellular region"/>
    <property type="evidence" value="ECO:0007669"/>
    <property type="project" value="UniProtKB-SubCell"/>
</dbReference>